<feature type="region of interest" description="Disordered" evidence="6">
    <location>
        <begin position="540"/>
        <end position="575"/>
    </location>
</feature>
<dbReference type="AlphaFoldDB" id="A0A9I9DLP0"/>
<evidence type="ECO:0000256" key="2">
    <source>
        <dbReference type="ARBA" id="ARBA00022737"/>
    </source>
</evidence>
<feature type="domain" description="Clp R" evidence="7">
    <location>
        <begin position="10"/>
        <end position="182"/>
    </location>
</feature>
<dbReference type="Gene3D" id="3.40.50.300">
    <property type="entry name" value="P-loop containing nucleotide triphosphate hydrolases"/>
    <property type="match status" value="1"/>
</dbReference>
<feature type="compositionally biased region" description="Low complexity" evidence="6">
    <location>
        <begin position="547"/>
        <end position="561"/>
    </location>
</feature>
<dbReference type="PANTHER" id="PTHR43572">
    <property type="entry name" value="CHAPERONE PROTEIN CLPD, CHLOROPLASTIC"/>
    <property type="match status" value="1"/>
</dbReference>
<evidence type="ECO:0000256" key="4">
    <source>
        <dbReference type="ARBA" id="ARBA00023163"/>
    </source>
</evidence>
<evidence type="ECO:0000259" key="7">
    <source>
        <dbReference type="PROSITE" id="PS51903"/>
    </source>
</evidence>
<keyword evidence="2 5" id="KW-0677">Repeat</keyword>
<dbReference type="Gene3D" id="1.10.1780.10">
    <property type="entry name" value="Clp, N-terminal domain"/>
    <property type="match status" value="1"/>
</dbReference>
<proteinExistence type="inferred from homology"/>
<sequence length="807" mass="92175">MRAGICTIQLQALSIEAEATVKQAIGLARRRGHAHVTPLHVASAMLASSSGLLRRACLHCHSHPLQCKALELCFNVALNRLPTSTPSPLFGPQYPNPCLSNALVAAFKRAQAHQRRGSIENQQQQQQQHHQQQQQPILALKIELEQLIISILDDPSVSRVMREAGFSSTQVKNRVEKAVSLEDYTNERHYFCEKKWNLLPTNTSIHKFHFQEPNLEITHKTHPNLSINPSQSIPFTQITKIPTTKQHFENNNEEEVTNVLEELSNRMSNKMRRVSNTVIVGESLGTVETIVRGVMERFEKGEVPKELKHVEFLSLNPLFSLRNVVSKEEIEQKILELRCIVKSCMGKRVIFYLGDLKWVSEFWSNYCYGEEERRFYSYVEELIMEIKRLVNNNNSENYGKFWVLGIATFQMYMKCKVGHPSLDSLWSLHPLTVPVGSLSLSLNFESKEGNFPTTSAMAFPLCLEQYKEDARKSGAITNQQDGEFEPKLLNSSLKQGVMFIEKSPSHYNFLGLKQSPKEYQFWGSSSSSDEHPERRENIMVSKPDLLSNPNSSPNSASSSEVVMEEEEDEEGDHLKDLKLISDSLSKTIPNCPKHKADEISSTILKKKKNNNNNKHFQEESCCCLSFIGHDDDEAKEKTAREIAKIIFGSQSKMICIGLSKFKEGTDEEKSMKKRGRNEMGWNYLERFAEAVNENPHRVFFIEDIEQIDYCSLKGLKEAIEKGRVKLSDGEFCSLKDAIIIINSQKQIVVKQEQQDQEDQDQKTTFVSLDLNIAIQDSNGEKILRSIMEECVHEEKKFVIFDQKLYCK</sequence>
<dbReference type="InterPro" id="IPR058680">
    <property type="entry name" value="NBD_SMAX1-like"/>
</dbReference>
<dbReference type="PANTHER" id="PTHR43572:SF78">
    <property type="entry name" value="CLP R DOMAIN-CONTAINING PROTEIN"/>
    <property type="match status" value="1"/>
</dbReference>
<dbReference type="InterPro" id="IPR003959">
    <property type="entry name" value="ATPase_AAA_core"/>
</dbReference>
<dbReference type="GO" id="GO:0016887">
    <property type="term" value="F:ATP hydrolysis activity"/>
    <property type="evidence" value="ECO:0007669"/>
    <property type="project" value="InterPro"/>
</dbReference>
<evidence type="ECO:0000313" key="8">
    <source>
        <dbReference type="EnsemblPlants" id="MELO3C019911.2.1"/>
    </source>
</evidence>
<keyword evidence="3" id="KW-0805">Transcription regulation</keyword>
<evidence type="ECO:0000256" key="3">
    <source>
        <dbReference type="ARBA" id="ARBA00023015"/>
    </source>
</evidence>
<accession>A0A9I9DLP0</accession>
<evidence type="ECO:0000256" key="5">
    <source>
        <dbReference type="PROSITE-ProRule" id="PRU01251"/>
    </source>
</evidence>
<dbReference type="GO" id="GO:0005524">
    <property type="term" value="F:ATP binding"/>
    <property type="evidence" value="ECO:0007669"/>
    <property type="project" value="InterPro"/>
</dbReference>
<dbReference type="InterPro" id="IPR027417">
    <property type="entry name" value="P-loop_NTPase"/>
</dbReference>
<dbReference type="Gramene" id="MELO3C019911.2.1">
    <property type="protein sequence ID" value="MELO3C019911.2.1"/>
    <property type="gene ID" value="MELO3C019911.2"/>
</dbReference>
<feature type="compositionally biased region" description="Acidic residues" evidence="6">
    <location>
        <begin position="562"/>
        <end position="571"/>
    </location>
</feature>
<dbReference type="InterPro" id="IPR004176">
    <property type="entry name" value="Clp_R_N"/>
</dbReference>
<evidence type="ECO:0000256" key="6">
    <source>
        <dbReference type="SAM" id="MobiDB-lite"/>
    </source>
</evidence>
<dbReference type="Pfam" id="PF07724">
    <property type="entry name" value="AAA_2"/>
    <property type="match status" value="1"/>
</dbReference>
<dbReference type="PROSITE" id="PS51903">
    <property type="entry name" value="CLP_R"/>
    <property type="match status" value="1"/>
</dbReference>
<evidence type="ECO:0000256" key="1">
    <source>
        <dbReference type="ARBA" id="ARBA00008675"/>
    </source>
</evidence>
<dbReference type="InterPro" id="IPR051650">
    <property type="entry name" value="SL_signaling_regulator"/>
</dbReference>
<dbReference type="Pfam" id="PF02861">
    <property type="entry name" value="Clp_N"/>
    <property type="match status" value="1"/>
</dbReference>
<name>A0A9I9DLP0_CUCME</name>
<comment type="similarity">
    <text evidence="1">Belongs to the ClpA/ClpB family.</text>
</comment>
<reference evidence="8" key="1">
    <citation type="submission" date="2023-03" db="UniProtKB">
        <authorList>
            <consortium name="EnsemblPlants"/>
        </authorList>
    </citation>
    <scope>IDENTIFICATION</scope>
</reference>
<dbReference type="InterPro" id="IPR036628">
    <property type="entry name" value="Clp_N_dom_sf"/>
</dbReference>
<dbReference type="Pfam" id="PF23569">
    <property type="entry name" value="NBD_SMAX1"/>
    <property type="match status" value="1"/>
</dbReference>
<organism evidence="8">
    <name type="scientific">Cucumis melo</name>
    <name type="common">Muskmelon</name>
    <dbReference type="NCBI Taxonomy" id="3656"/>
    <lineage>
        <taxon>Eukaryota</taxon>
        <taxon>Viridiplantae</taxon>
        <taxon>Streptophyta</taxon>
        <taxon>Embryophyta</taxon>
        <taxon>Tracheophyta</taxon>
        <taxon>Spermatophyta</taxon>
        <taxon>Magnoliopsida</taxon>
        <taxon>eudicotyledons</taxon>
        <taxon>Gunneridae</taxon>
        <taxon>Pentapetalae</taxon>
        <taxon>rosids</taxon>
        <taxon>fabids</taxon>
        <taxon>Cucurbitales</taxon>
        <taxon>Cucurbitaceae</taxon>
        <taxon>Benincaseae</taxon>
        <taxon>Cucumis</taxon>
    </lineage>
</organism>
<dbReference type="EnsemblPlants" id="MELO3C019911.2.1">
    <property type="protein sequence ID" value="MELO3C019911.2.1"/>
    <property type="gene ID" value="MELO3C019911.2"/>
</dbReference>
<dbReference type="SUPFAM" id="SSF81923">
    <property type="entry name" value="Double Clp-N motif"/>
    <property type="match status" value="1"/>
</dbReference>
<keyword evidence="4" id="KW-0804">Transcription</keyword>
<protein>
    <recommendedName>
        <fullName evidence="7">Clp R domain-containing protein</fullName>
    </recommendedName>
</protein>